<comment type="catalytic activity">
    <reaction evidence="7">
        <text>Endonucleolytic cleavage of RNA, removing 5'-extranucleotides from tRNA precursor.</text>
        <dbReference type="EC" id="3.1.26.5"/>
    </reaction>
</comment>
<dbReference type="HAMAP" id="MF_00227">
    <property type="entry name" value="RNase_P"/>
    <property type="match status" value="1"/>
</dbReference>
<dbReference type="GO" id="GO:0004526">
    <property type="term" value="F:ribonuclease P activity"/>
    <property type="evidence" value="ECO:0007669"/>
    <property type="project" value="UniProtKB-UniRule"/>
</dbReference>
<organism evidence="9 10">
    <name type="scientific">Oligella urethralis DNF00040</name>
    <dbReference type="NCBI Taxonomy" id="1401065"/>
    <lineage>
        <taxon>Bacteria</taxon>
        <taxon>Pseudomonadati</taxon>
        <taxon>Pseudomonadota</taxon>
        <taxon>Betaproteobacteria</taxon>
        <taxon>Burkholderiales</taxon>
        <taxon>Alcaligenaceae</taxon>
        <taxon>Oligella</taxon>
    </lineage>
</organism>
<sequence>MSGAKFPKSARLLRPNEFTQALRGKRIGRGAFFMLNRYIHYSAPDSSARLGLVIAKRHAPKAASRNAIKRVIRESFRVRRHELAPGDYVVRLHCKIPACSLTELKKITRQELDSLFDSAK</sequence>
<comment type="similarity">
    <text evidence="7">Belongs to the RnpA family.</text>
</comment>
<evidence type="ECO:0000313" key="9">
    <source>
        <dbReference type="EMBL" id="KGF30117.1"/>
    </source>
</evidence>
<dbReference type="OrthoDB" id="398329at2"/>
<dbReference type="RefSeq" id="WP_036559796.1">
    <property type="nucleotide sequence ID" value="NZ_JRNI01000030.1"/>
</dbReference>
<keyword evidence="2 7" id="KW-0819">tRNA processing</keyword>
<dbReference type="SUPFAM" id="SSF54211">
    <property type="entry name" value="Ribosomal protein S5 domain 2-like"/>
    <property type="match status" value="1"/>
</dbReference>
<evidence type="ECO:0000256" key="3">
    <source>
        <dbReference type="ARBA" id="ARBA00022722"/>
    </source>
</evidence>
<reference evidence="9 10" key="1">
    <citation type="submission" date="2014-07" db="EMBL/GenBank/DDBJ databases">
        <authorList>
            <person name="McCorrison J."/>
            <person name="Sanka R."/>
            <person name="Torralba M."/>
            <person name="Gillis M."/>
            <person name="Haft D.H."/>
            <person name="Methe B."/>
            <person name="Sutton G."/>
            <person name="Nelson K.E."/>
        </authorList>
    </citation>
    <scope>NUCLEOTIDE SEQUENCE [LARGE SCALE GENOMIC DNA]</scope>
    <source>
        <strain evidence="9 10">DNF00040</strain>
    </source>
</reference>
<dbReference type="GO" id="GO:0001682">
    <property type="term" value="P:tRNA 5'-leader removal"/>
    <property type="evidence" value="ECO:0007669"/>
    <property type="project" value="UniProtKB-UniRule"/>
</dbReference>
<evidence type="ECO:0000313" key="10">
    <source>
        <dbReference type="Proteomes" id="UP000029629"/>
    </source>
</evidence>
<dbReference type="PROSITE" id="PS00648">
    <property type="entry name" value="RIBONUCLEASE_P"/>
    <property type="match status" value="1"/>
</dbReference>
<evidence type="ECO:0000256" key="5">
    <source>
        <dbReference type="ARBA" id="ARBA00022801"/>
    </source>
</evidence>
<dbReference type="EC" id="3.1.26.5" evidence="7 8"/>
<comment type="function">
    <text evidence="1 7">RNaseP catalyzes the removal of the 5'-leader sequence from pre-tRNA to produce the mature 5'-terminus. It can also cleave other RNA substrates such as 4.5S RNA. The protein component plays an auxiliary but essential role in vivo by binding to the 5'-leader sequence and broadening the substrate specificity of the ribozyme.</text>
</comment>
<dbReference type="Gene3D" id="3.30.230.10">
    <property type="match status" value="1"/>
</dbReference>
<accession>A0A096AHC9</accession>
<keyword evidence="10" id="KW-1185">Reference proteome</keyword>
<dbReference type="InterPro" id="IPR014721">
    <property type="entry name" value="Ribsml_uS5_D2-typ_fold_subgr"/>
</dbReference>
<name>A0A096AHC9_9BURK</name>
<protein>
    <recommendedName>
        <fullName evidence="7 8">Ribonuclease P protein component</fullName>
        <shortName evidence="7">RNase P protein</shortName>
        <shortName evidence="7">RNaseP protein</shortName>
        <ecNumber evidence="7 8">3.1.26.5</ecNumber>
    </recommendedName>
    <alternativeName>
        <fullName evidence="7">Protein C5</fullName>
    </alternativeName>
</protein>
<dbReference type="PANTHER" id="PTHR33992:SF1">
    <property type="entry name" value="RIBONUCLEASE P PROTEIN COMPONENT"/>
    <property type="match status" value="1"/>
</dbReference>
<keyword evidence="6 7" id="KW-0694">RNA-binding</keyword>
<dbReference type="Proteomes" id="UP000029629">
    <property type="component" value="Unassembled WGS sequence"/>
</dbReference>
<dbReference type="EMBL" id="JRNI01000030">
    <property type="protein sequence ID" value="KGF30117.1"/>
    <property type="molecule type" value="Genomic_DNA"/>
</dbReference>
<gene>
    <name evidence="7 9" type="primary">rnpA</name>
    <name evidence="9" type="ORF">HMPREF2130_07965</name>
</gene>
<evidence type="ECO:0000256" key="8">
    <source>
        <dbReference type="NCBIfam" id="TIGR00188"/>
    </source>
</evidence>
<comment type="subunit">
    <text evidence="7">Consists of a catalytic RNA component (M1 or rnpB) and a protein subunit.</text>
</comment>
<dbReference type="Pfam" id="PF00825">
    <property type="entry name" value="Ribonuclease_P"/>
    <property type="match status" value="1"/>
</dbReference>
<dbReference type="InterPro" id="IPR020539">
    <property type="entry name" value="RNase_P_CS"/>
</dbReference>
<dbReference type="InterPro" id="IPR020568">
    <property type="entry name" value="Ribosomal_Su5_D2-typ_SF"/>
</dbReference>
<dbReference type="AlphaFoldDB" id="A0A096AHC9"/>
<evidence type="ECO:0000256" key="2">
    <source>
        <dbReference type="ARBA" id="ARBA00022694"/>
    </source>
</evidence>
<dbReference type="GO" id="GO:0030677">
    <property type="term" value="C:ribonuclease P complex"/>
    <property type="evidence" value="ECO:0007669"/>
    <property type="project" value="TreeGrafter"/>
</dbReference>
<comment type="caution">
    <text evidence="9">The sequence shown here is derived from an EMBL/GenBank/DDBJ whole genome shotgun (WGS) entry which is preliminary data.</text>
</comment>
<evidence type="ECO:0000256" key="4">
    <source>
        <dbReference type="ARBA" id="ARBA00022759"/>
    </source>
</evidence>
<dbReference type="eggNOG" id="COG0594">
    <property type="taxonomic scope" value="Bacteria"/>
</dbReference>
<evidence type="ECO:0000256" key="1">
    <source>
        <dbReference type="ARBA" id="ARBA00002663"/>
    </source>
</evidence>
<dbReference type="GO" id="GO:0042781">
    <property type="term" value="F:3'-tRNA processing endoribonuclease activity"/>
    <property type="evidence" value="ECO:0007669"/>
    <property type="project" value="TreeGrafter"/>
</dbReference>
<evidence type="ECO:0000256" key="6">
    <source>
        <dbReference type="ARBA" id="ARBA00022884"/>
    </source>
</evidence>
<proteinExistence type="inferred from homology"/>
<dbReference type="GO" id="GO:0000049">
    <property type="term" value="F:tRNA binding"/>
    <property type="evidence" value="ECO:0007669"/>
    <property type="project" value="UniProtKB-UniRule"/>
</dbReference>
<dbReference type="InterPro" id="IPR000100">
    <property type="entry name" value="RNase_P"/>
</dbReference>
<dbReference type="NCBIfam" id="TIGR00188">
    <property type="entry name" value="rnpA"/>
    <property type="match status" value="1"/>
</dbReference>
<keyword evidence="3 7" id="KW-0540">Nuclease</keyword>
<dbReference type="PANTHER" id="PTHR33992">
    <property type="entry name" value="RIBONUCLEASE P PROTEIN COMPONENT"/>
    <property type="match status" value="1"/>
</dbReference>
<keyword evidence="4 7" id="KW-0255">Endonuclease</keyword>
<keyword evidence="5 7" id="KW-0378">Hydrolase</keyword>
<evidence type="ECO:0000256" key="7">
    <source>
        <dbReference type="HAMAP-Rule" id="MF_00227"/>
    </source>
</evidence>